<evidence type="ECO:0000256" key="1">
    <source>
        <dbReference type="ARBA" id="ARBA00001946"/>
    </source>
</evidence>
<evidence type="ECO:0000256" key="7">
    <source>
        <dbReference type="ARBA" id="ARBA00022741"/>
    </source>
</evidence>
<evidence type="ECO:0000256" key="6">
    <source>
        <dbReference type="ARBA" id="ARBA00022679"/>
    </source>
</evidence>
<dbReference type="GO" id="GO:0004707">
    <property type="term" value="F:MAP kinase activity"/>
    <property type="evidence" value="ECO:0007669"/>
    <property type="project" value="UniProtKB-EC"/>
</dbReference>
<keyword evidence="14" id="KW-1185">Reference proteome</keyword>
<accession>A0A7R9QSR5</accession>
<dbReference type="EMBL" id="CAJPVJ010009397">
    <property type="protein sequence ID" value="CAG2172568.1"/>
    <property type="molecule type" value="Genomic_DNA"/>
</dbReference>
<dbReference type="EMBL" id="OC924222">
    <property type="protein sequence ID" value="CAD7655381.1"/>
    <property type="molecule type" value="Genomic_DNA"/>
</dbReference>
<evidence type="ECO:0000256" key="4">
    <source>
        <dbReference type="ARBA" id="ARBA00022527"/>
    </source>
</evidence>
<dbReference type="AlphaFoldDB" id="A0A7R9QSR5"/>
<keyword evidence="5" id="KW-0597">Phosphoprotein</keyword>
<evidence type="ECO:0000256" key="11">
    <source>
        <dbReference type="RuleBase" id="RU000304"/>
    </source>
</evidence>
<evidence type="ECO:0000256" key="8">
    <source>
        <dbReference type="ARBA" id="ARBA00022777"/>
    </source>
</evidence>
<dbReference type="InterPro" id="IPR008349">
    <property type="entry name" value="MAPK_ERK1/2"/>
</dbReference>
<dbReference type="FunFam" id="1.10.510.10:FF:000624">
    <property type="entry name" value="Mitogen-activated protein kinase"/>
    <property type="match status" value="1"/>
</dbReference>
<dbReference type="GO" id="GO:0005524">
    <property type="term" value="F:ATP binding"/>
    <property type="evidence" value="ECO:0007669"/>
    <property type="project" value="UniProtKB-UniRule"/>
</dbReference>
<dbReference type="SMART" id="SM00220">
    <property type="entry name" value="S_TKc"/>
    <property type="match status" value="1"/>
</dbReference>
<evidence type="ECO:0000256" key="3">
    <source>
        <dbReference type="ARBA" id="ARBA00012411"/>
    </source>
</evidence>
<reference evidence="13" key="1">
    <citation type="submission" date="2020-11" db="EMBL/GenBank/DDBJ databases">
        <authorList>
            <person name="Tran Van P."/>
        </authorList>
    </citation>
    <scope>NUCLEOTIDE SEQUENCE</scope>
</reference>
<evidence type="ECO:0000256" key="5">
    <source>
        <dbReference type="ARBA" id="ARBA00022553"/>
    </source>
</evidence>
<dbReference type="SUPFAM" id="SSF56112">
    <property type="entry name" value="Protein kinase-like (PK-like)"/>
    <property type="match status" value="1"/>
</dbReference>
<dbReference type="InterPro" id="IPR017441">
    <property type="entry name" value="Protein_kinase_ATP_BS"/>
</dbReference>
<evidence type="ECO:0000256" key="2">
    <source>
        <dbReference type="ARBA" id="ARBA00008832"/>
    </source>
</evidence>
<dbReference type="Gene3D" id="1.10.510.10">
    <property type="entry name" value="Transferase(Phosphotransferase) domain 1"/>
    <property type="match status" value="1"/>
</dbReference>
<dbReference type="PROSITE" id="PS00108">
    <property type="entry name" value="PROTEIN_KINASE_ST"/>
    <property type="match status" value="1"/>
</dbReference>
<keyword evidence="7 10" id="KW-0547">Nucleotide-binding</keyword>
<dbReference type="Proteomes" id="UP000728032">
    <property type="component" value="Unassembled WGS sequence"/>
</dbReference>
<organism evidence="13">
    <name type="scientific">Oppiella nova</name>
    <dbReference type="NCBI Taxonomy" id="334625"/>
    <lineage>
        <taxon>Eukaryota</taxon>
        <taxon>Metazoa</taxon>
        <taxon>Ecdysozoa</taxon>
        <taxon>Arthropoda</taxon>
        <taxon>Chelicerata</taxon>
        <taxon>Arachnida</taxon>
        <taxon>Acari</taxon>
        <taxon>Acariformes</taxon>
        <taxon>Sarcoptiformes</taxon>
        <taxon>Oribatida</taxon>
        <taxon>Brachypylina</taxon>
        <taxon>Oppioidea</taxon>
        <taxon>Oppiidae</taxon>
        <taxon>Oppiella</taxon>
    </lineage>
</organism>
<dbReference type="PANTHER" id="PTHR24055">
    <property type="entry name" value="MITOGEN-ACTIVATED PROTEIN KINASE"/>
    <property type="match status" value="1"/>
</dbReference>
<gene>
    <name evidence="13" type="ORF">ONB1V03_LOCUS12024</name>
</gene>
<feature type="binding site" evidence="10">
    <location>
        <position position="45"/>
    </location>
    <ligand>
        <name>ATP</name>
        <dbReference type="ChEBI" id="CHEBI:30616"/>
    </ligand>
</feature>
<protein>
    <recommendedName>
        <fullName evidence="3">mitogen-activated protein kinase</fullName>
        <ecNumber evidence="3">2.7.11.24</ecNumber>
    </recommendedName>
</protein>
<name>A0A7R9QSR5_9ACAR</name>
<dbReference type="PROSITE" id="PS00107">
    <property type="entry name" value="PROTEIN_KINASE_ATP"/>
    <property type="match status" value="1"/>
</dbReference>
<dbReference type="InterPro" id="IPR050117">
    <property type="entry name" value="MAPK"/>
</dbReference>
<feature type="domain" description="Protein kinase" evidence="12">
    <location>
        <begin position="16"/>
        <end position="304"/>
    </location>
</feature>
<sequence length="352" mass="41358">MAQWIREQIVNMESRYNDLGYIGGGSYGTVVSAYDNQTNERVAIKRIVLDYRQLIYKYTLREIKIQSRFKHENIIDIRDIIIKPGVNDRMCVYIVQTLMDTDLHKLLEHTRLPKVHVCYFLYQILRGLKYVHSANVLHRDLKPSNILVNNTCDLKICDFGMARVSDPHYEQTRSLTEYVTTRWYRAPEIMLNSKAYTKAIDIWAFGCILAEMLDNRPLFPAVNYLDHLNRILDVLGSPSADNLNFIINPRSRAYIQSLPFRVKVPWAQKYPDADPDALDLLDRMLTFNPLHRITVDEALAHPYLREYYDIRDEPVVDQPFTFEMESDDLSKEVLRELVVEETFRFHTRVVTC</sequence>
<comment type="similarity">
    <text evidence="2">Belongs to the protein kinase superfamily. CMGC Ser/Thr protein kinase family. MAP kinase subfamily.</text>
</comment>
<dbReference type="PRINTS" id="PR01770">
    <property type="entry name" value="ERK1ERK2MAPK"/>
</dbReference>
<dbReference type="EC" id="2.7.11.24" evidence="3"/>
<evidence type="ECO:0000256" key="10">
    <source>
        <dbReference type="PROSITE-ProRule" id="PRU10141"/>
    </source>
</evidence>
<evidence type="ECO:0000259" key="12">
    <source>
        <dbReference type="PROSITE" id="PS50011"/>
    </source>
</evidence>
<evidence type="ECO:0000256" key="9">
    <source>
        <dbReference type="ARBA" id="ARBA00022840"/>
    </source>
</evidence>
<dbReference type="InterPro" id="IPR008271">
    <property type="entry name" value="Ser/Thr_kinase_AS"/>
</dbReference>
<dbReference type="Pfam" id="PF00069">
    <property type="entry name" value="Pkinase"/>
    <property type="match status" value="1"/>
</dbReference>
<evidence type="ECO:0000313" key="14">
    <source>
        <dbReference type="Proteomes" id="UP000728032"/>
    </source>
</evidence>
<evidence type="ECO:0000313" key="13">
    <source>
        <dbReference type="EMBL" id="CAD7655381.1"/>
    </source>
</evidence>
<keyword evidence="4 11" id="KW-0723">Serine/threonine-protein kinase</keyword>
<dbReference type="OrthoDB" id="192887at2759"/>
<dbReference type="InterPro" id="IPR011009">
    <property type="entry name" value="Kinase-like_dom_sf"/>
</dbReference>
<keyword evidence="9 10" id="KW-0067">ATP-binding</keyword>
<keyword evidence="8" id="KW-0418">Kinase</keyword>
<comment type="cofactor">
    <cofactor evidence="1">
        <name>Mg(2+)</name>
        <dbReference type="ChEBI" id="CHEBI:18420"/>
    </cofactor>
</comment>
<dbReference type="Gene3D" id="3.30.200.20">
    <property type="entry name" value="Phosphorylase Kinase, domain 1"/>
    <property type="match status" value="1"/>
</dbReference>
<dbReference type="InterPro" id="IPR000719">
    <property type="entry name" value="Prot_kinase_dom"/>
</dbReference>
<proteinExistence type="inferred from homology"/>
<keyword evidence="6" id="KW-0808">Transferase</keyword>
<dbReference type="PROSITE" id="PS50011">
    <property type="entry name" value="PROTEIN_KINASE_DOM"/>
    <property type="match status" value="1"/>
</dbReference>